<keyword evidence="3 5" id="KW-1133">Transmembrane helix</keyword>
<reference evidence="6 7" key="1">
    <citation type="journal article" date="2016" name="Biochim. Biophys. Acta">
        <title>Characterization of red-shifted phycobilisomes isolated from the chlorophyll f-containing cyanobacterium Halomicronema hongdechloris.</title>
        <authorList>
            <person name="Li Y."/>
            <person name="Lin Y."/>
            <person name="Garvey C.J."/>
            <person name="Birch D."/>
            <person name="Corkery R.W."/>
            <person name="Loughlin P.C."/>
            <person name="Scheer H."/>
            <person name="Willows R.D."/>
            <person name="Chen M."/>
        </authorList>
    </citation>
    <scope>NUCLEOTIDE SEQUENCE [LARGE SCALE GENOMIC DNA]</scope>
    <source>
        <strain evidence="6 7">C2206</strain>
    </source>
</reference>
<feature type="transmembrane region" description="Helical" evidence="5">
    <location>
        <begin position="21"/>
        <end position="40"/>
    </location>
</feature>
<evidence type="ECO:0000256" key="2">
    <source>
        <dbReference type="ARBA" id="ARBA00022692"/>
    </source>
</evidence>
<evidence type="ECO:0000256" key="3">
    <source>
        <dbReference type="ARBA" id="ARBA00022989"/>
    </source>
</evidence>
<evidence type="ECO:0000313" key="7">
    <source>
        <dbReference type="Proteomes" id="UP000191901"/>
    </source>
</evidence>
<evidence type="ECO:0000256" key="4">
    <source>
        <dbReference type="ARBA" id="ARBA00023136"/>
    </source>
</evidence>
<dbReference type="InterPro" id="IPR019109">
    <property type="entry name" value="MamF_MmsF"/>
</dbReference>
<dbReference type="EMBL" id="CP021983">
    <property type="protein sequence ID" value="ASC71303.1"/>
    <property type="molecule type" value="Genomic_DNA"/>
</dbReference>
<dbReference type="AlphaFoldDB" id="A0A1Z3HLX0"/>
<evidence type="ECO:0000313" key="6">
    <source>
        <dbReference type="EMBL" id="ASC71303.1"/>
    </source>
</evidence>
<feature type="transmembrane region" description="Helical" evidence="5">
    <location>
        <begin position="60"/>
        <end position="86"/>
    </location>
</feature>
<protein>
    <recommendedName>
        <fullName evidence="8">DUF4870 domain-containing protein</fullName>
    </recommendedName>
</protein>
<dbReference type="KEGG" id="hhg:XM38_022550"/>
<evidence type="ECO:0008006" key="8">
    <source>
        <dbReference type="Google" id="ProtNLM"/>
    </source>
</evidence>
<keyword evidence="2 5" id="KW-0812">Transmembrane</keyword>
<name>A0A1Z3HLX0_9CYAN</name>
<sequence>MQSQTYDSDKRKLLNALSHGSIFFSALVLTAGIPIAIWFISEDPVVKDNAREALNFHLNVWVYGIIFGILTWILVGYLLLGALFLAQIGLPVWAIISSLRDPDNVYRYPLIFRVL</sequence>
<dbReference type="RefSeq" id="WP_080806553.1">
    <property type="nucleotide sequence ID" value="NZ_CP021983.2"/>
</dbReference>
<comment type="subcellular location">
    <subcellularLocation>
        <location evidence="1">Membrane</location>
        <topology evidence="1">Multi-pass membrane protein</topology>
    </subcellularLocation>
</comment>
<evidence type="ECO:0000256" key="1">
    <source>
        <dbReference type="ARBA" id="ARBA00004141"/>
    </source>
</evidence>
<dbReference type="OrthoDB" id="425405at2"/>
<accession>A0A1Z3HLX0</accession>
<evidence type="ECO:0000256" key="5">
    <source>
        <dbReference type="SAM" id="Phobius"/>
    </source>
</evidence>
<dbReference type="STRING" id="1641165.XM38_05510"/>
<proteinExistence type="predicted"/>
<dbReference type="Proteomes" id="UP000191901">
    <property type="component" value="Chromosome"/>
</dbReference>
<keyword evidence="7" id="KW-1185">Reference proteome</keyword>
<dbReference type="Pfam" id="PF09685">
    <property type="entry name" value="MamF_MmsF"/>
    <property type="match status" value="1"/>
</dbReference>
<keyword evidence="4 5" id="KW-0472">Membrane</keyword>
<gene>
    <name evidence="6" type="ORF">XM38_022550</name>
</gene>
<organism evidence="6 7">
    <name type="scientific">Halomicronema hongdechloris C2206</name>
    <dbReference type="NCBI Taxonomy" id="1641165"/>
    <lineage>
        <taxon>Bacteria</taxon>
        <taxon>Bacillati</taxon>
        <taxon>Cyanobacteriota</taxon>
        <taxon>Cyanophyceae</taxon>
        <taxon>Nodosilineales</taxon>
        <taxon>Nodosilineaceae</taxon>
        <taxon>Halomicronema</taxon>
    </lineage>
</organism>